<keyword evidence="2" id="KW-0378">Hydrolase</keyword>
<protein>
    <submittedName>
        <fullName evidence="3">Acyl-CoA thioesterase</fullName>
    </submittedName>
</protein>
<dbReference type="Gene3D" id="3.10.129.10">
    <property type="entry name" value="Hotdog Thioesterase"/>
    <property type="match status" value="1"/>
</dbReference>
<evidence type="ECO:0000313" key="3">
    <source>
        <dbReference type="EMBL" id="TFD98691.1"/>
    </source>
</evidence>
<dbReference type="Pfam" id="PF13279">
    <property type="entry name" value="4HBT_2"/>
    <property type="match status" value="1"/>
</dbReference>
<dbReference type="InterPro" id="IPR029069">
    <property type="entry name" value="HotDog_dom_sf"/>
</dbReference>
<dbReference type="SUPFAM" id="SSF54637">
    <property type="entry name" value="Thioesterase/thiol ester dehydrase-isomerase"/>
    <property type="match status" value="1"/>
</dbReference>
<comment type="caution">
    <text evidence="3">The sequence shown here is derived from an EMBL/GenBank/DDBJ whole genome shotgun (WGS) entry which is preliminary data.</text>
</comment>
<comment type="similarity">
    <text evidence="1">Belongs to the 4-hydroxybenzoyl-CoA thioesterase family.</text>
</comment>
<evidence type="ECO:0000313" key="4">
    <source>
        <dbReference type="Proteomes" id="UP000297861"/>
    </source>
</evidence>
<dbReference type="STRING" id="1121485.GCA_000426485_00964"/>
<dbReference type="PANTHER" id="PTHR31793">
    <property type="entry name" value="4-HYDROXYBENZOYL-COA THIOESTERASE FAMILY MEMBER"/>
    <property type="match status" value="1"/>
</dbReference>
<evidence type="ECO:0000256" key="1">
    <source>
        <dbReference type="ARBA" id="ARBA00005953"/>
    </source>
</evidence>
<name>A0A4Y8L8S9_9BACT</name>
<dbReference type="RefSeq" id="WP_134435224.1">
    <property type="nucleotide sequence ID" value="NZ_SOML01000001.1"/>
</dbReference>
<dbReference type="PANTHER" id="PTHR31793:SF27">
    <property type="entry name" value="NOVEL THIOESTERASE SUPERFAMILY DOMAIN AND SAPOSIN A-TYPE DOMAIN CONTAINING PROTEIN (0610012H03RIK)"/>
    <property type="match status" value="1"/>
</dbReference>
<sequence length="133" mass="15557">MEPVFQYKMKVRDYELDAQGIVNNANYQHYYEVARHEFLESCGVSFTEMHNRGLDAIVSSITIKYKRSLVGSDEFFCTINLERKGIRYYFNQQIIRVSDGVLCSEARVEVVCLFNGRPVKPTEFDLVFEKYLS</sequence>
<dbReference type="Proteomes" id="UP000297861">
    <property type="component" value="Unassembled WGS sequence"/>
</dbReference>
<dbReference type="AlphaFoldDB" id="A0A4Y8L8S9"/>
<dbReference type="PIRSF" id="PIRSF003230">
    <property type="entry name" value="YbgC"/>
    <property type="match status" value="1"/>
</dbReference>
<reference evidence="3 4" key="1">
    <citation type="submission" date="2019-03" db="EMBL/GenBank/DDBJ databases">
        <title>San Antonio Military Medical Center submission to MRSN (WRAIR), pending publication.</title>
        <authorList>
            <person name="Blyth D.M."/>
            <person name="Mccarthy S.L."/>
            <person name="Schall S.E."/>
            <person name="Stam J.A."/>
            <person name="Ong A.C."/>
            <person name="Mcgann P.T."/>
        </authorList>
    </citation>
    <scope>NUCLEOTIDE SEQUENCE [LARGE SCALE GENOMIC DNA]</scope>
    <source>
        <strain evidence="3 4">MRSN571793</strain>
    </source>
</reference>
<dbReference type="GO" id="GO:0047617">
    <property type="term" value="F:fatty acyl-CoA hydrolase activity"/>
    <property type="evidence" value="ECO:0007669"/>
    <property type="project" value="TreeGrafter"/>
</dbReference>
<organism evidence="3 4">
    <name type="scientific">Dysgonomonas capnocytophagoides</name>
    <dbReference type="NCBI Taxonomy" id="45254"/>
    <lineage>
        <taxon>Bacteria</taxon>
        <taxon>Pseudomonadati</taxon>
        <taxon>Bacteroidota</taxon>
        <taxon>Bacteroidia</taxon>
        <taxon>Bacteroidales</taxon>
        <taxon>Dysgonomonadaceae</taxon>
        <taxon>Dysgonomonas</taxon>
    </lineage>
</organism>
<gene>
    <name evidence="3" type="ORF">E2605_00985</name>
</gene>
<accession>A0A4Y8L8S9</accession>
<keyword evidence="4" id="KW-1185">Reference proteome</keyword>
<dbReference type="EMBL" id="SOML01000001">
    <property type="protein sequence ID" value="TFD98691.1"/>
    <property type="molecule type" value="Genomic_DNA"/>
</dbReference>
<evidence type="ECO:0000256" key="2">
    <source>
        <dbReference type="ARBA" id="ARBA00022801"/>
    </source>
</evidence>
<dbReference type="CDD" id="cd00586">
    <property type="entry name" value="4HBT"/>
    <property type="match status" value="1"/>
</dbReference>
<dbReference type="InterPro" id="IPR006684">
    <property type="entry name" value="YbgC/YbaW"/>
</dbReference>
<dbReference type="OrthoDB" id="9799036at2"/>
<dbReference type="InterPro" id="IPR050563">
    <property type="entry name" value="4-hydroxybenzoyl-CoA_TE"/>
</dbReference>
<proteinExistence type="inferred from homology"/>